<dbReference type="PANTHER" id="PTHR12828">
    <property type="entry name" value="PROTEASOME MATURATION PROTEIN UMP1"/>
    <property type="match status" value="1"/>
</dbReference>
<organism evidence="3 4">
    <name type="scientific">Leptidea sinapis</name>
    <dbReference type="NCBI Taxonomy" id="189913"/>
    <lineage>
        <taxon>Eukaryota</taxon>
        <taxon>Metazoa</taxon>
        <taxon>Ecdysozoa</taxon>
        <taxon>Arthropoda</taxon>
        <taxon>Hexapoda</taxon>
        <taxon>Insecta</taxon>
        <taxon>Pterygota</taxon>
        <taxon>Neoptera</taxon>
        <taxon>Endopterygota</taxon>
        <taxon>Lepidoptera</taxon>
        <taxon>Glossata</taxon>
        <taxon>Ditrysia</taxon>
        <taxon>Papilionoidea</taxon>
        <taxon>Pieridae</taxon>
        <taxon>Dismorphiinae</taxon>
        <taxon>Leptidea</taxon>
    </lineage>
</organism>
<keyword evidence="4" id="KW-1185">Reference proteome</keyword>
<proteinExistence type="inferred from homology"/>
<dbReference type="GO" id="GO:0005634">
    <property type="term" value="C:nucleus"/>
    <property type="evidence" value="ECO:0007669"/>
    <property type="project" value="TreeGrafter"/>
</dbReference>
<sequence>MNMEMLRSIQGLQAPMKLSLERKFANKIGCLPFLPSSNLQHDVLTGRYLDIGFEDILNTPELREVSPQPNSSVERSLGIL</sequence>
<dbReference type="Pfam" id="PF05348">
    <property type="entry name" value="UMP1"/>
    <property type="match status" value="1"/>
</dbReference>
<comment type="similarity">
    <text evidence="2">Belongs to the POMP/UMP1 family.</text>
</comment>
<dbReference type="EMBL" id="FZQP02006837">
    <property type="protein sequence ID" value="VVD04183.1"/>
    <property type="molecule type" value="Genomic_DNA"/>
</dbReference>
<dbReference type="Proteomes" id="UP000324832">
    <property type="component" value="Unassembled WGS sequence"/>
</dbReference>
<keyword evidence="1" id="KW-0143">Chaperone</keyword>
<dbReference type="InterPro" id="IPR008012">
    <property type="entry name" value="Ump1"/>
</dbReference>
<evidence type="ECO:0008006" key="5">
    <source>
        <dbReference type="Google" id="ProtNLM"/>
    </source>
</evidence>
<dbReference type="GO" id="GO:0043248">
    <property type="term" value="P:proteasome assembly"/>
    <property type="evidence" value="ECO:0007669"/>
    <property type="project" value="InterPro"/>
</dbReference>
<evidence type="ECO:0000313" key="3">
    <source>
        <dbReference type="EMBL" id="VVD04183.1"/>
    </source>
</evidence>
<evidence type="ECO:0000256" key="2">
    <source>
        <dbReference type="ARBA" id="ARBA00043974"/>
    </source>
</evidence>
<dbReference type="AlphaFoldDB" id="A0A5E4R2I4"/>
<reference evidence="3 4" key="1">
    <citation type="submission" date="2017-07" db="EMBL/GenBank/DDBJ databases">
        <authorList>
            <person name="Talla V."/>
            <person name="Backstrom N."/>
        </authorList>
    </citation>
    <scope>NUCLEOTIDE SEQUENCE [LARGE SCALE GENOMIC DNA]</scope>
</reference>
<dbReference type="GO" id="GO:0005737">
    <property type="term" value="C:cytoplasm"/>
    <property type="evidence" value="ECO:0007669"/>
    <property type="project" value="TreeGrafter"/>
</dbReference>
<name>A0A5E4R2I4_9NEOP</name>
<evidence type="ECO:0000256" key="1">
    <source>
        <dbReference type="ARBA" id="ARBA00023186"/>
    </source>
</evidence>
<protein>
    <recommendedName>
        <fullName evidence="5">Proteasome maturation protein</fullName>
    </recommendedName>
</protein>
<dbReference type="PANTHER" id="PTHR12828:SF3">
    <property type="entry name" value="PROTEASOME MATURATION PROTEIN"/>
    <property type="match status" value="1"/>
</dbReference>
<gene>
    <name evidence="3" type="ORF">LSINAPIS_LOCUS13999</name>
</gene>
<accession>A0A5E4R2I4</accession>
<evidence type="ECO:0000313" key="4">
    <source>
        <dbReference type="Proteomes" id="UP000324832"/>
    </source>
</evidence>